<dbReference type="EMBL" id="KN837125">
    <property type="protein sequence ID" value="KIJ43166.1"/>
    <property type="molecule type" value="Genomic_DNA"/>
</dbReference>
<dbReference type="Proteomes" id="UP000054279">
    <property type="component" value="Unassembled WGS sequence"/>
</dbReference>
<gene>
    <name evidence="3" type="ORF">M422DRAFT_229136</name>
</gene>
<protein>
    <recommendedName>
        <fullName evidence="2">DUF6535 domain-containing protein</fullName>
    </recommendedName>
</protein>
<name>A0A0C9VXK2_SPHS4</name>
<feature type="domain" description="DUF6535" evidence="2">
    <location>
        <begin position="111"/>
        <end position="228"/>
    </location>
</feature>
<feature type="compositionally biased region" description="Basic and acidic residues" evidence="1">
    <location>
        <begin position="1"/>
        <end position="20"/>
    </location>
</feature>
<proteinExistence type="predicted"/>
<evidence type="ECO:0000256" key="1">
    <source>
        <dbReference type="SAM" id="MobiDB-lite"/>
    </source>
</evidence>
<sequence length="228" mass="25115">MSHSTEDRLQMDPRTADRAGSRHSTNHANSQAEDTNHIIQIQAEAGSASMIVADVRENSPAENNEEKEEAWSKNMVEKLSDSHDLLKEIIQTLQQSEYFAAVAGDKESRFWIETERLARQSDETFLDRYNGDLDVQLIFAGLFSAVSSAFIIQMQSDSQPDPTDLTNSLLTLLVQRALNKTISNSPFILPSSSSSGLKPIVIAEQALGYVSLSLSLLAAFGAVLGKQW</sequence>
<keyword evidence="4" id="KW-1185">Reference proteome</keyword>
<organism evidence="3 4">
    <name type="scientific">Sphaerobolus stellatus (strain SS14)</name>
    <dbReference type="NCBI Taxonomy" id="990650"/>
    <lineage>
        <taxon>Eukaryota</taxon>
        <taxon>Fungi</taxon>
        <taxon>Dikarya</taxon>
        <taxon>Basidiomycota</taxon>
        <taxon>Agaricomycotina</taxon>
        <taxon>Agaricomycetes</taxon>
        <taxon>Phallomycetidae</taxon>
        <taxon>Geastrales</taxon>
        <taxon>Sphaerobolaceae</taxon>
        <taxon>Sphaerobolus</taxon>
    </lineage>
</organism>
<dbReference type="InterPro" id="IPR045338">
    <property type="entry name" value="DUF6535"/>
</dbReference>
<feature type="region of interest" description="Disordered" evidence="1">
    <location>
        <begin position="1"/>
        <end position="35"/>
    </location>
</feature>
<dbReference type="AlphaFoldDB" id="A0A0C9VXK2"/>
<dbReference type="Pfam" id="PF20153">
    <property type="entry name" value="DUF6535"/>
    <property type="match status" value="1"/>
</dbReference>
<evidence type="ECO:0000259" key="2">
    <source>
        <dbReference type="Pfam" id="PF20153"/>
    </source>
</evidence>
<feature type="non-terminal residue" evidence="3">
    <location>
        <position position="1"/>
    </location>
</feature>
<feature type="compositionally biased region" description="Polar residues" evidence="1">
    <location>
        <begin position="22"/>
        <end position="35"/>
    </location>
</feature>
<evidence type="ECO:0000313" key="3">
    <source>
        <dbReference type="EMBL" id="KIJ43166.1"/>
    </source>
</evidence>
<dbReference type="HOGENOM" id="CLU_1217299_0_0_1"/>
<evidence type="ECO:0000313" key="4">
    <source>
        <dbReference type="Proteomes" id="UP000054279"/>
    </source>
</evidence>
<accession>A0A0C9VXK2</accession>
<reference evidence="3 4" key="1">
    <citation type="submission" date="2014-06" db="EMBL/GenBank/DDBJ databases">
        <title>Evolutionary Origins and Diversification of the Mycorrhizal Mutualists.</title>
        <authorList>
            <consortium name="DOE Joint Genome Institute"/>
            <consortium name="Mycorrhizal Genomics Consortium"/>
            <person name="Kohler A."/>
            <person name="Kuo A."/>
            <person name="Nagy L.G."/>
            <person name="Floudas D."/>
            <person name="Copeland A."/>
            <person name="Barry K.W."/>
            <person name="Cichocki N."/>
            <person name="Veneault-Fourrey C."/>
            <person name="LaButti K."/>
            <person name="Lindquist E.A."/>
            <person name="Lipzen A."/>
            <person name="Lundell T."/>
            <person name="Morin E."/>
            <person name="Murat C."/>
            <person name="Riley R."/>
            <person name="Ohm R."/>
            <person name="Sun H."/>
            <person name="Tunlid A."/>
            <person name="Henrissat B."/>
            <person name="Grigoriev I.V."/>
            <person name="Hibbett D.S."/>
            <person name="Martin F."/>
        </authorList>
    </citation>
    <scope>NUCLEOTIDE SEQUENCE [LARGE SCALE GENOMIC DNA]</scope>
    <source>
        <strain evidence="3 4">SS14</strain>
    </source>
</reference>